<feature type="compositionally biased region" description="Acidic residues" evidence="1">
    <location>
        <begin position="92"/>
        <end position="102"/>
    </location>
</feature>
<dbReference type="Pfam" id="PF13926">
    <property type="entry name" value="DUF4211"/>
    <property type="match status" value="1"/>
</dbReference>
<evidence type="ECO:0000313" key="4">
    <source>
        <dbReference type="Proteomes" id="UP001163828"/>
    </source>
</evidence>
<dbReference type="InterPro" id="IPR025451">
    <property type="entry name" value="DUF4211"/>
</dbReference>
<gene>
    <name evidence="3" type="ORF">F5050DRAFT_328978</name>
</gene>
<feature type="compositionally biased region" description="Acidic residues" evidence="1">
    <location>
        <begin position="180"/>
        <end position="189"/>
    </location>
</feature>
<evidence type="ECO:0000259" key="2">
    <source>
        <dbReference type="Pfam" id="PF13926"/>
    </source>
</evidence>
<feature type="domain" description="DUF4211" evidence="2">
    <location>
        <begin position="263"/>
        <end position="397"/>
    </location>
</feature>
<feature type="compositionally biased region" description="Acidic residues" evidence="1">
    <location>
        <begin position="222"/>
        <end position="237"/>
    </location>
</feature>
<feature type="region of interest" description="Disordered" evidence="1">
    <location>
        <begin position="1"/>
        <end position="268"/>
    </location>
</feature>
<comment type="caution">
    <text evidence="3">The sequence shown here is derived from an EMBL/GenBank/DDBJ whole genome shotgun (WGS) entry which is preliminary data.</text>
</comment>
<accession>A0ABQ8QQG3</accession>
<feature type="compositionally biased region" description="Basic and acidic residues" evidence="1">
    <location>
        <begin position="115"/>
        <end position="131"/>
    </location>
</feature>
<evidence type="ECO:0000313" key="3">
    <source>
        <dbReference type="EMBL" id="KAJ4000749.1"/>
    </source>
</evidence>
<feature type="compositionally biased region" description="Polar residues" evidence="1">
    <location>
        <begin position="151"/>
        <end position="160"/>
    </location>
</feature>
<name>A0ABQ8QQG3_9AGAR</name>
<feature type="compositionally biased region" description="Basic residues" evidence="1">
    <location>
        <begin position="132"/>
        <end position="142"/>
    </location>
</feature>
<proteinExistence type="predicted"/>
<evidence type="ECO:0000256" key="1">
    <source>
        <dbReference type="SAM" id="MobiDB-lite"/>
    </source>
</evidence>
<reference evidence="3" key="1">
    <citation type="submission" date="2022-08" db="EMBL/GenBank/DDBJ databases">
        <authorList>
            <consortium name="DOE Joint Genome Institute"/>
            <person name="Min B."/>
            <person name="Riley R."/>
            <person name="Sierra-Patev S."/>
            <person name="Naranjo-Ortiz M."/>
            <person name="Looney B."/>
            <person name="Konkel Z."/>
            <person name="Slot J.C."/>
            <person name="Sakamoto Y."/>
            <person name="Steenwyk J.L."/>
            <person name="Rokas A."/>
            <person name="Carro J."/>
            <person name="Camarero S."/>
            <person name="Ferreira P."/>
            <person name="Molpeceres G."/>
            <person name="Ruiz-Duenas F.J."/>
            <person name="Serrano A."/>
            <person name="Henrissat B."/>
            <person name="Drula E."/>
            <person name="Hughes K.W."/>
            <person name="Mata J.L."/>
            <person name="Ishikawa N.K."/>
            <person name="Vargas-Isla R."/>
            <person name="Ushijima S."/>
            <person name="Smith C.A."/>
            <person name="Ahrendt S."/>
            <person name="Andreopoulos W."/>
            <person name="He G."/>
            <person name="Labutti K."/>
            <person name="Lipzen A."/>
            <person name="Ng V."/>
            <person name="Sandor L."/>
            <person name="Barry K."/>
            <person name="Martinez A.T."/>
            <person name="Xiao Y."/>
            <person name="Gibbons J.G."/>
            <person name="Terashima K."/>
            <person name="Hibbett D.S."/>
            <person name="Grigoriev I.V."/>
        </authorList>
    </citation>
    <scope>NUCLEOTIDE SEQUENCE</scope>
    <source>
        <strain evidence="3">TFB10827</strain>
    </source>
</reference>
<feature type="compositionally biased region" description="Basic residues" evidence="1">
    <location>
        <begin position="105"/>
        <end position="114"/>
    </location>
</feature>
<dbReference type="PANTHER" id="PTHR14689:SF0">
    <property type="entry name" value="COILED-COIL DOMAIN-CONTAINING PROTEIN 82"/>
    <property type="match status" value="1"/>
</dbReference>
<dbReference type="PANTHER" id="PTHR14689">
    <property type="entry name" value="PHORBOL-ESTER_DAG-TYPE DOMAIN-CONTAINING PROTEIN"/>
    <property type="match status" value="1"/>
</dbReference>
<protein>
    <recommendedName>
        <fullName evidence="2">DUF4211 domain-containing protein</fullName>
    </recommendedName>
</protein>
<feature type="compositionally biased region" description="Basic and acidic residues" evidence="1">
    <location>
        <begin position="191"/>
        <end position="210"/>
    </location>
</feature>
<feature type="compositionally biased region" description="Basic and acidic residues" evidence="1">
    <location>
        <begin position="1"/>
        <end position="12"/>
    </location>
</feature>
<organism evidence="3 4">
    <name type="scientific">Lentinula boryana</name>
    <dbReference type="NCBI Taxonomy" id="40481"/>
    <lineage>
        <taxon>Eukaryota</taxon>
        <taxon>Fungi</taxon>
        <taxon>Dikarya</taxon>
        <taxon>Basidiomycota</taxon>
        <taxon>Agaricomycotina</taxon>
        <taxon>Agaricomycetes</taxon>
        <taxon>Agaricomycetidae</taxon>
        <taxon>Agaricales</taxon>
        <taxon>Marasmiineae</taxon>
        <taxon>Omphalotaceae</taxon>
        <taxon>Lentinula</taxon>
    </lineage>
</organism>
<sequence length="529" mass="59927">MPPRKSLRESKRLKQTTLTGGLESSARARTKPSPVKPASKRRRVSDEQNESSGGSDIGALKLGPERRSEDDEDDEGRRPAPVKRKKIGLVVDSDEVQSEEDALVVKRKIRSAKAKKSDNVKKNSVALEKKKSIGKGKAKAKGKGKEPVAISTDSDVQDSSPPRRRKLVKGTRLAAKSDSEESDEVDPDSIIENRFRSRDKKTEFQKNLERLKRKKQGKPMDPDEEEAEGEEEEEEEVTPFRNARPENDRDSLFDESESDRSGSFIVEDDGTGLASLPVEFSMESHQDLSHSFKKVFQFFVHIAVHPPIERHDFMKMQLKNEVYFSVPLNAARRKIEGLRDSLVASSVWRPEFKGPLEKYPELDLVQLDFAVPGCDACNLGARMSTLNGRLLGEAYDRLGFEDLDVSDEYLNEGENNEGESRVEFHLGRFCARRTRVYHDLSHWEYMLFKAINEEVDDLHIASQEKGAGRFVRVAWPGGLQPPKDLQDADGICDWLDQRKVIEVEWEKLKVYMERAQGLELAAKKGDDMD</sequence>
<keyword evidence="4" id="KW-1185">Reference proteome</keyword>
<dbReference type="Proteomes" id="UP001163828">
    <property type="component" value="Unassembled WGS sequence"/>
</dbReference>
<feature type="compositionally biased region" description="Basic and acidic residues" evidence="1">
    <location>
        <begin position="243"/>
        <end position="252"/>
    </location>
</feature>
<dbReference type="EMBL" id="MU790517">
    <property type="protein sequence ID" value="KAJ4000749.1"/>
    <property type="molecule type" value="Genomic_DNA"/>
</dbReference>